<dbReference type="Gene3D" id="1.10.533.10">
    <property type="entry name" value="Death Domain, Fas"/>
    <property type="match status" value="1"/>
</dbReference>
<feature type="compositionally biased region" description="Basic and acidic residues" evidence="1">
    <location>
        <begin position="1"/>
        <end position="21"/>
    </location>
</feature>
<organism evidence="2 3">
    <name type="scientific">Scophthalmus maximus</name>
    <name type="common">Turbot</name>
    <name type="synonym">Psetta maxima</name>
    <dbReference type="NCBI Taxonomy" id="52904"/>
    <lineage>
        <taxon>Eukaryota</taxon>
        <taxon>Metazoa</taxon>
        <taxon>Chordata</taxon>
        <taxon>Craniata</taxon>
        <taxon>Vertebrata</taxon>
        <taxon>Euteleostomi</taxon>
        <taxon>Actinopterygii</taxon>
        <taxon>Neopterygii</taxon>
        <taxon>Teleostei</taxon>
        <taxon>Neoteleostei</taxon>
        <taxon>Acanthomorphata</taxon>
        <taxon>Carangaria</taxon>
        <taxon>Pleuronectiformes</taxon>
        <taxon>Pleuronectoidei</taxon>
        <taxon>Scophthalmidae</taxon>
        <taxon>Scophthalmus</taxon>
    </lineage>
</organism>
<feature type="compositionally biased region" description="Basic and acidic residues" evidence="1">
    <location>
        <begin position="186"/>
        <end position="209"/>
    </location>
</feature>
<accession>A0A2U9B0U8</accession>
<dbReference type="InterPro" id="IPR011029">
    <property type="entry name" value="DEATH-like_dom_sf"/>
</dbReference>
<dbReference type="EMBL" id="CP026244">
    <property type="protein sequence ID" value="AWO97562.1"/>
    <property type="molecule type" value="Genomic_DNA"/>
</dbReference>
<evidence type="ECO:0000313" key="3">
    <source>
        <dbReference type="Proteomes" id="UP000246464"/>
    </source>
</evidence>
<dbReference type="Gene3D" id="2.60.220.30">
    <property type="match status" value="1"/>
</dbReference>
<keyword evidence="3" id="KW-1185">Reference proteome</keyword>
<sequence>MSTKANEADRPSRVDREETVRTGRCIGEESGGGGGERRLSHQEDEGRLRLASEEQVEEECKQKVLAVLTELSDFHSERLPAWREALRECASALHKSPPGGGDRQYRPATEPECEAGPCSDSFSDSFQSVSEDIEKIIQELSTIATRLDAGILQESAEDASSVDAALREAGDPEASAQTEDGSGHPSSRDPRGSEPERKQEVADEGDRSRPRPPPGAGHTADSARSRSDRSGVKETGEEREVEGQAGHNEDRASPASQTDLLEEPEKDAERVNVKGKEETKGEWITVGITGEMEDSQTHVPDACFIRAPMGAAEALRCEMADSFSCLMVTGSEELVSRVIRVRVHGGANLHFPVTVVVPFCARYRGNYRDVAVKIVDGERRASYVTPTTTEGTYGGQRGSFAEVRVYSLGLFAVVSCLKRENYTVPRRGLSLKLPVDPRICLNYLPGAFTTPVMAQTTIQPVDTVLLAAVKSRRDVYRSVVSTSPLVHLAHPTSQPLRRPLTVTLPCPPNPEKKRDTRGRGRPAERRHSGPAAPAWDQPAGHGVRILGASLKPPKETSNELLVVLGSREKQWRVLEKVPVRSQQKGLASFELTESLDRLLVVRLLSPLQPCHLSLLAQELEESIGRHAVTLVLQCRRDDPHAVLVAALPSRDLSWELGKLRAQGYGGLPQTSPDISMREGDQLLLCFSGNVTSTSDRNNQNDVPRERLAFHSQRTNHLLVRLTEVDPFGNYSSPHYKGAAAFYKVTRGQLEWRGDTGVPKDSSELPGDPVCRLSLTLPKKVRSINRPVAARVRLCEEAADSLSDSLLLWLAGELSEEEVAALVRSLRVRRSAAQLVKLRAGDSPFTQAFHVLATWRRGLPAAPHQLRASRLARCLAKSGRPDLARELLLRQARTGLAEIGK</sequence>
<proteinExistence type="predicted"/>
<feature type="compositionally biased region" description="Basic and acidic residues" evidence="1">
    <location>
        <begin position="35"/>
        <end position="54"/>
    </location>
</feature>
<dbReference type="AlphaFoldDB" id="A0A2U9B0U8"/>
<feature type="region of interest" description="Disordered" evidence="1">
    <location>
        <begin position="92"/>
        <end position="126"/>
    </location>
</feature>
<evidence type="ECO:0000256" key="1">
    <source>
        <dbReference type="SAM" id="MobiDB-lite"/>
    </source>
</evidence>
<gene>
    <name evidence="2" type="ORF">SMAX5B_001495</name>
</gene>
<feature type="region of interest" description="Disordered" evidence="1">
    <location>
        <begin position="1"/>
        <end position="54"/>
    </location>
</feature>
<feature type="compositionally biased region" description="Basic and acidic residues" evidence="1">
    <location>
        <begin position="267"/>
        <end position="276"/>
    </location>
</feature>
<feature type="compositionally biased region" description="Basic and acidic residues" evidence="1">
    <location>
        <begin position="510"/>
        <end position="527"/>
    </location>
</feature>
<dbReference type="PANTHER" id="PTHR28336:SF4">
    <property type="entry name" value="DEATH DOMAIN-CONTAINING PROTEIN 1"/>
    <property type="match status" value="1"/>
</dbReference>
<evidence type="ECO:0000313" key="2">
    <source>
        <dbReference type="EMBL" id="AWO97562.1"/>
    </source>
</evidence>
<feature type="compositionally biased region" description="Basic and acidic residues" evidence="1">
    <location>
        <begin position="221"/>
        <end position="252"/>
    </location>
</feature>
<dbReference type="PANTHER" id="PTHR28336">
    <property type="entry name" value="BA1-643"/>
    <property type="match status" value="1"/>
</dbReference>
<name>A0A2U9B0U8_SCOMX</name>
<reference evidence="2 3" key="1">
    <citation type="submission" date="2017-12" db="EMBL/GenBank/DDBJ databases">
        <title>Integrating genomic resources of turbot (Scophthalmus maximus) in depth evaluation of genetic and physical mapping variation across individuals.</title>
        <authorList>
            <person name="Martinez P."/>
        </authorList>
    </citation>
    <scope>NUCLEOTIDE SEQUENCE [LARGE SCALE GENOMIC DNA]</scope>
</reference>
<feature type="region of interest" description="Disordered" evidence="1">
    <location>
        <begin position="154"/>
        <end position="276"/>
    </location>
</feature>
<protein>
    <submittedName>
        <fullName evidence="2">Putative death domain-containing protein 1</fullName>
    </submittedName>
</protein>
<feature type="region of interest" description="Disordered" evidence="1">
    <location>
        <begin position="490"/>
        <end position="539"/>
    </location>
</feature>
<dbReference type="Proteomes" id="UP000246464">
    <property type="component" value="Chromosome 2"/>
</dbReference>